<evidence type="ECO:0000313" key="3">
    <source>
        <dbReference type="EMBL" id="PWA00467.1"/>
    </source>
</evidence>
<reference evidence="3 4" key="1">
    <citation type="journal article" date="2018" name="MBio">
        <title>Comparative Genomics Reveals the Core Gene Toolbox for the Fungus-Insect Symbiosis.</title>
        <authorList>
            <person name="Wang Y."/>
            <person name="Stata M."/>
            <person name="Wang W."/>
            <person name="Stajich J.E."/>
            <person name="White M.M."/>
            <person name="Moncalvo J.M."/>
        </authorList>
    </citation>
    <scope>NUCLEOTIDE SEQUENCE [LARGE SCALE GENOMIC DNA]</scope>
    <source>
        <strain evidence="3 4">AUS-126-30</strain>
    </source>
</reference>
<dbReference type="InterPro" id="IPR000504">
    <property type="entry name" value="RRM_dom"/>
</dbReference>
<dbReference type="Pfam" id="PF00076">
    <property type="entry name" value="RRM_1"/>
    <property type="match status" value="1"/>
</dbReference>
<accession>A0A2U1J5V6</accession>
<dbReference type="GO" id="GO:0003723">
    <property type="term" value="F:RNA binding"/>
    <property type="evidence" value="ECO:0007669"/>
    <property type="project" value="UniProtKB-UniRule"/>
</dbReference>
<sequence>MANKEKRGKKNVTVEITWEDEISRNLFDYSKYIQFLQEFKHKKDVPSTRRLLSIMKSKIGVPTEIWKDWIKLEKGLQDSDKNAKIKRILDLYDEDVNFYEEYLEYIESVDNDVVTSVLELKTDTSFDSDVLAKEWKKSELERIVGITEFHFTDGHKIWNKMFENKKAEIQASILKFNIQNTMIENVHQMLLSRLSVPHQKLEDTFSLYSMFITKYMLESYESIMVEVNSLKAATLKKIEYRENYERKVITSNNSYQQPPEDRYLKWIGYIRMVEQSEEIHENVYGISETITLVERMVVDQYANPKAWSYYIGQFVKNKKEKEDILFALNKASRNCYWSGEIQGLKMMLDVDNATDSYQYAVENKQIYYSAAETSTFLVSRMSVCKNFFLENKMTEEELRTECVNCQKTMSKRFFKTPDPEFKVEQYFSFIEMFILDNAENSKKVWESSVKIYKYSTQFWLSYAKFMKTYFSNESSKKVFGEAMSMILKAIKGSNNVYYEQMYLESGLIFSNYLSMEYETGSSSDILETIMEIEQFKSKIGNAVFYKLLESNNDLDHNIGHGLDQTFKPEIVENFVREEGTKNLKRGIDDVIKSNEDMIIENGDEKIVKVSDLENCFGKYGVIKSARILGKSGERGIEGQVAFEVAESVIEVLLLSNTVVEGIKSSNKRGILEIELADLKKREGGKKTLLIRNIQSGVSEFGLEVFFKRFGRVENVLYGKDHGSSKDLRYAYVTMESEETAKRGKEELESMNDTTLYEDIKIEYFGQSVLENIDLFEFKQENSVYVSNINYGTTFGSLVKFFEGYLKTDFFIVDMNVGGKGYKGQAVVYFGDKNTMEEAVGLHDLELDSRKLCIKPASTMTNFAVPCKSEREKEEKDVDGEKGDKCTVRVTGFSGDTNVERIEKMIVEIVKVKRVHRNKARNKIFVDVGGEEDGKKLEKELTGKEVDGRKLWASVVRNEKREEKMPFIVPRRVQKRRVGERENKGVVVGEPKSNADFKRLYSGK</sequence>
<dbReference type="EMBL" id="MBFU01000333">
    <property type="protein sequence ID" value="PWA00467.1"/>
    <property type="molecule type" value="Genomic_DNA"/>
</dbReference>
<organism evidence="3 4">
    <name type="scientific">Smittium angustum</name>
    <dbReference type="NCBI Taxonomy" id="133377"/>
    <lineage>
        <taxon>Eukaryota</taxon>
        <taxon>Fungi</taxon>
        <taxon>Fungi incertae sedis</taxon>
        <taxon>Zoopagomycota</taxon>
        <taxon>Kickxellomycotina</taxon>
        <taxon>Harpellomycetes</taxon>
        <taxon>Harpellales</taxon>
        <taxon>Legeriomycetaceae</taxon>
        <taxon>Smittium</taxon>
    </lineage>
</organism>
<protein>
    <recommendedName>
        <fullName evidence="2">RRM domain-containing protein</fullName>
    </recommendedName>
</protein>
<feature type="domain" description="RRM" evidence="2">
    <location>
        <begin position="686"/>
        <end position="766"/>
    </location>
</feature>
<evidence type="ECO:0000256" key="1">
    <source>
        <dbReference type="PROSITE-ProRule" id="PRU00176"/>
    </source>
</evidence>
<dbReference type="Proteomes" id="UP000245591">
    <property type="component" value="Unassembled WGS sequence"/>
</dbReference>
<evidence type="ECO:0000313" key="4">
    <source>
        <dbReference type="Proteomes" id="UP000245591"/>
    </source>
</evidence>
<dbReference type="AlphaFoldDB" id="A0A2U1J5V6"/>
<keyword evidence="1" id="KW-0694">RNA-binding</keyword>
<name>A0A2U1J5V6_SMIAN</name>
<dbReference type="GO" id="GO:0006396">
    <property type="term" value="P:RNA processing"/>
    <property type="evidence" value="ECO:0007669"/>
    <property type="project" value="InterPro"/>
</dbReference>
<dbReference type="SMART" id="SM00386">
    <property type="entry name" value="HAT"/>
    <property type="match status" value="2"/>
</dbReference>
<feature type="domain" description="RRM" evidence="2">
    <location>
        <begin position="781"/>
        <end position="858"/>
    </location>
</feature>
<dbReference type="InterPro" id="IPR035979">
    <property type="entry name" value="RBD_domain_sf"/>
</dbReference>
<dbReference type="SUPFAM" id="SSF48452">
    <property type="entry name" value="TPR-like"/>
    <property type="match status" value="1"/>
</dbReference>
<proteinExistence type="predicted"/>
<keyword evidence="4" id="KW-1185">Reference proteome</keyword>
<comment type="caution">
    <text evidence="3">The sequence shown here is derived from an EMBL/GenBank/DDBJ whole genome shotgun (WGS) entry which is preliminary data.</text>
</comment>
<dbReference type="InterPro" id="IPR011990">
    <property type="entry name" value="TPR-like_helical_dom_sf"/>
</dbReference>
<dbReference type="InterPro" id="IPR012677">
    <property type="entry name" value="Nucleotide-bd_a/b_plait_sf"/>
</dbReference>
<dbReference type="PROSITE" id="PS50102">
    <property type="entry name" value="RRM"/>
    <property type="match status" value="2"/>
</dbReference>
<gene>
    <name evidence="3" type="ORF">BB558_003506</name>
</gene>
<evidence type="ECO:0000259" key="2">
    <source>
        <dbReference type="PROSITE" id="PS50102"/>
    </source>
</evidence>
<dbReference type="Gene3D" id="1.25.40.10">
    <property type="entry name" value="Tetratricopeptide repeat domain"/>
    <property type="match status" value="2"/>
</dbReference>
<dbReference type="SUPFAM" id="SSF54928">
    <property type="entry name" value="RNA-binding domain, RBD"/>
    <property type="match status" value="2"/>
</dbReference>
<dbReference type="SMART" id="SM00360">
    <property type="entry name" value="RRM"/>
    <property type="match status" value="3"/>
</dbReference>
<dbReference type="InterPro" id="IPR003107">
    <property type="entry name" value="HAT"/>
</dbReference>
<dbReference type="Gene3D" id="3.30.70.330">
    <property type="match status" value="2"/>
</dbReference>